<gene>
    <name evidence="5" type="ORF">C9374_012443</name>
</gene>
<evidence type="ECO:0000313" key="6">
    <source>
        <dbReference type="Proteomes" id="UP000816034"/>
    </source>
</evidence>
<evidence type="ECO:0000259" key="4">
    <source>
        <dbReference type="Pfam" id="PF11265"/>
    </source>
</evidence>
<dbReference type="EMBL" id="PYSW02000005">
    <property type="protein sequence ID" value="KAG2392191.1"/>
    <property type="molecule type" value="Genomic_DNA"/>
</dbReference>
<dbReference type="Pfam" id="PF11265">
    <property type="entry name" value="Med25_VWA"/>
    <property type="match status" value="1"/>
</dbReference>
<feature type="region of interest" description="Disordered" evidence="3">
    <location>
        <begin position="814"/>
        <end position="843"/>
    </location>
</feature>
<dbReference type="GO" id="GO:0005667">
    <property type="term" value="C:transcription regulator complex"/>
    <property type="evidence" value="ECO:0007669"/>
    <property type="project" value="TreeGrafter"/>
</dbReference>
<accession>A0AA88H131</accession>
<protein>
    <recommendedName>
        <fullName evidence="2">Mediator of RNA polymerase II transcription subunit 25</fullName>
    </recommendedName>
</protein>
<comment type="similarity">
    <text evidence="1">Belongs to the Mediator complex subunit 25 family.</text>
</comment>
<dbReference type="GO" id="GO:0016592">
    <property type="term" value="C:mediator complex"/>
    <property type="evidence" value="ECO:0007669"/>
    <property type="project" value="TreeGrafter"/>
</dbReference>
<evidence type="ECO:0000256" key="1">
    <source>
        <dbReference type="ARBA" id="ARBA00009102"/>
    </source>
</evidence>
<feature type="region of interest" description="Disordered" evidence="3">
    <location>
        <begin position="681"/>
        <end position="744"/>
    </location>
</feature>
<reference evidence="5 6" key="1">
    <citation type="journal article" date="2018" name="BMC Genomics">
        <title>The genome of Naegleria lovaniensis, the basis for a comparative approach to unravel pathogenicity factors of the human pathogenic amoeba N. fowleri.</title>
        <authorList>
            <person name="Liechti N."/>
            <person name="Schurch N."/>
            <person name="Bruggmann R."/>
            <person name="Wittwer M."/>
        </authorList>
    </citation>
    <scope>NUCLEOTIDE SEQUENCE [LARGE SCALE GENOMIC DNA]</scope>
    <source>
        <strain evidence="5 6">ATCC 30569</strain>
    </source>
</reference>
<feature type="domain" description="Mediator of RNA polymerase II transcription subunit 25 von Willebrand factor type A" evidence="4">
    <location>
        <begin position="118"/>
        <end position="301"/>
    </location>
</feature>
<dbReference type="AlphaFoldDB" id="A0AA88H131"/>
<evidence type="ECO:0000313" key="5">
    <source>
        <dbReference type="EMBL" id="KAG2392191.1"/>
    </source>
</evidence>
<name>A0AA88H131_NAELO</name>
<dbReference type="RefSeq" id="XP_044554085.1">
    <property type="nucleotide sequence ID" value="XM_044688210.1"/>
</dbReference>
<sequence>MSQQPTSMLSLLTDSSPTLLQPPITSGRSNSSSSYAFANSLSSPNSNTSLLNLIQPTGNALTDTNITAHVLGHGPTIVKQQHPTVLSRTISSNGTTSNSAGFAHPLPADFYLPKNIPQQVCILIDTTGGMRQYFGDFLKKIILPYLEQLKNNNTEYGAVLFQNHPPFGDFMVKVIPFIRQYNTFTSILEDLKEKFHAGGVCESCVTEAMAASLTDLQWEKECLKYCLICSSTPVDHPCTLPGPYSGKTASYLAREMAHKKGIIVSFVAPSTNKNWKPLFENSQIVHTSTSKKDKSKQENMMEDETIELRVVNGTIEGSNLSRNASNDEKIIRLILEKSSKTTSSKKELVEFKPAFIELRGLQLNLSQQNAPSTTVQPLVPLKTATTTATTTAGGPNNSTIVISSPPLGTTTPASNTATSKTATTTSKPPTKATTIAPKVSTSQSSQASTTSSTSSPEKSSSTTTTPSNVTTPPQQPQTTSGSTPPQPPVKPTTSPPQVTSSSATSTGSGLDSAHSTGSPSLHSITFSIDPNANALFTLDLIHNSYINTPDYPDQAKLFITKAPKACDIKRVAHQAMPNTLKPCLDRLSFFYLWKPKDEAPRFEGFYKTVNEKQFLIAVPVPSPPRDNEQQEAQQNVRFLVFITSELYKANKSKENTKVAYQDIPDKLFLSYVVDKTTLSGMVKPSTKTTSGQPSSVPVTQPPRQPTPNLQPATSATNPSNATGVTPSSQMTGMLPVSGTATTGSSTTVDASALALASTLQGVGGNTTRLGIPPNTFIANGMPLVYNPFFSQGIMMMPGGTQFLLNPNMLGGMLPTTTGAGTQPNAQQSNAGNTGNAQPNNAKK</sequence>
<organism evidence="5 6">
    <name type="scientific">Naegleria lovaniensis</name>
    <name type="common">Amoeba</name>
    <dbReference type="NCBI Taxonomy" id="51637"/>
    <lineage>
        <taxon>Eukaryota</taxon>
        <taxon>Discoba</taxon>
        <taxon>Heterolobosea</taxon>
        <taxon>Tetramitia</taxon>
        <taxon>Eutetramitia</taxon>
        <taxon>Vahlkampfiidae</taxon>
        <taxon>Naegleria</taxon>
    </lineage>
</organism>
<feature type="compositionally biased region" description="Low complexity" evidence="3">
    <location>
        <begin position="495"/>
        <end position="509"/>
    </location>
</feature>
<comment type="caution">
    <text evidence="5">The sequence shown here is derived from an EMBL/GenBank/DDBJ whole genome shotgun (WGS) entry which is preliminary data.</text>
</comment>
<keyword evidence="6" id="KW-1185">Reference proteome</keyword>
<proteinExistence type="inferred from homology"/>
<dbReference type="InterPro" id="IPR036465">
    <property type="entry name" value="vWFA_dom_sf"/>
</dbReference>
<feature type="compositionally biased region" description="Low complexity" evidence="3">
    <location>
        <begin position="409"/>
        <end position="483"/>
    </location>
</feature>
<dbReference type="GO" id="GO:0045944">
    <property type="term" value="P:positive regulation of transcription by RNA polymerase II"/>
    <property type="evidence" value="ECO:0007669"/>
    <property type="project" value="TreeGrafter"/>
</dbReference>
<feature type="compositionally biased region" description="Polar residues" evidence="3">
    <location>
        <begin position="393"/>
        <end position="408"/>
    </location>
</feature>
<dbReference type="PANTHER" id="PTHR12433:SF11">
    <property type="entry name" value="MEDIATOR OF RNA POLYMERASE II TRANSCRIPTION SUBUNIT 25"/>
    <property type="match status" value="1"/>
</dbReference>
<feature type="compositionally biased region" description="Pro residues" evidence="3">
    <location>
        <begin position="484"/>
        <end position="494"/>
    </location>
</feature>
<feature type="region of interest" description="Disordered" evidence="3">
    <location>
        <begin position="1"/>
        <end position="38"/>
    </location>
</feature>
<dbReference type="SUPFAM" id="SSF53300">
    <property type="entry name" value="vWA-like"/>
    <property type="match status" value="1"/>
</dbReference>
<dbReference type="GeneID" id="68104897"/>
<dbReference type="PANTHER" id="PTHR12433">
    <property type="entry name" value="MEDIATOR OF RNA POLYMERASE II TRANSCRIPTION SUBUNIT 25"/>
    <property type="match status" value="1"/>
</dbReference>
<evidence type="ECO:0000256" key="3">
    <source>
        <dbReference type="SAM" id="MobiDB-lite"/>
    </source>
</evidence>
<feature type="region of interest" description="Disordered" evidence="3">
    <location>
        <begin position="387"/>
        <end position="519"/>
    </location>
</feature>
<dbReference type="Proteomes" id="UP000816034">
    <property type="component" value="Unassembled WGS sequence"/>
</dbReference>
<feature type="compositionally biased region" description="Polar residues" evidence="3">
    <location>
        <begin position="709"/>
        <end position="731"/>
    </location>
</feature>
<evidence type="ECO:0000256" key="2">
    <source>
        <dbReference type="ARBA" id="ARBA00019694"/>
    </source>
</evidence>
<dbReference type="InterPro" id="IPR021419">
    <property type="entry name" value="Mediator_Med25_VWA"/>
</dbReference>